<feature type="transmembrane region" description="Helical" evidence="8">
    <location>
        <begin position="85"/>
        <end position="107"/>
    </location>
</feature>
<feature type="transmembrane region" description="Helical" evidence="8">
    <location>
        <begin position="151"/>
        <end position="170"/>
    </location>
</feature>
<dbReference type="Pfam" id="PF03253">
    <property type="entry name" value="UT"/>
    <property type="match status" value="1"/>
</dbReference>
<evidence type="ECO:0000256" key="7">
    <source>
        <dbReference type="ARBA" id="ARBA00033993"/>
    </source>
</evidence>
<reference evidence="10" key="1">
    <citation type="submission" date="2025-08" db="UniProtKB">
        <authorList>
            <consortium name="RefSeq"/>
        </authorList>
    </citation>
    <scope>IDENTIFICATION</scope>
</reference>
<dbReference type="KEGG" id="dqu:106741549"/>
<evidence type="ECO:0000313" key="10">
    <source>
        <dbReference type="RefSeq" id="XP_014469165.1"/>
    </source>
</evidence>
<evidence type="ECO:0000256" key="8">
    <source>
        <dbReference type="SAM" id="Phobius"/>
    </source>
</evidence>
<name>A0A6P3WSX6_DINQU</name>
<dbReference type="PANTHER" id="PTHR10464:SF4">
    <property type="entry name" value="UREA TRANSPORTER"/>
    <property type="match status" value="1"/>
</dbReference>
<dbReference type="AlphaFoldDB" id="A0A6P3WSX6"/>
<keyword evidence="9" id="KW-1185">Reference proteome</keyword>
<dbReference type="RefSeq" id="XP_014469165.1">
    <property type="nucleotide sequence ID" value="XM_014613679.1"/>
</dbReference>
<keyword evidence="4 8" id="KW-0812">Transmembrane</keyword>
<accession>A0A6P3WSX6</accession>
<dbReference type="InterPro" id="IPR029020">
    <property type="entry name" value="Ammonium/urea_transptr"/>
</dbReference>
<comment type="subcellular location">
    <subcellularLocation>
        <location evidence="1">Cell membrane</location>
        <topology evidence="1">Multi-pass membrane protein</topology>
    </subcellularLocation>
</comment>
<protein>
    <submittedName>
        <fullName evidence="10">Urea transporter 2-like</fullName>
    </submittedName>
</protein>
<gene>
    <name evidence="10" type="primary">LOC106741549</name>
</gene>
<keyword evidence="6 8" id="KW-0472">Membrane</keyword>
<comment type="similarity">
    <text evidence="2">Belongs to the urea transporter family.</text>
</comment>
<evidence type="ECO:0000256" key="1">
    <source>
        <dbReference type="ARBA" id="ARBA00004651"/>
    </source>
</evidence>
<feature type="transmembrane region" description="Helical" evidence="8">
    <location>
        <begin position="127"/>
        <end position="144"/>
    </location>
</feature>
<evidence type="ECO:0000256" key="5">
    <source>
        <dbReference type="ARBA" id="ARBA00022989"/>
    </source>
</evidence>
<evidence type="ECO:0000256" key="3">
    <source>
        <dbReference type="ARBA" id="ARBA00022475"/>
    </source>
</evidence>
<dbReference type="OrthoDB" id="426293at2759"/>
<dbReference type="Gene3D" id="1.10.3430.10">
    <property type="entry name" value="Ammonium transporter AmtB like domains"/>
    <property type="match status" value="1"/>
</dbReference>
<feature type="transmembrane region" description="Helical" evidence="8">
    <location>
        <begin position="176"/>
        <end position="193"/>
    </location>
</feature>
<dbReference type="GO" id="GO:0015204">
    <property type="term" value="F:urea transmembrane transporter activity"/>
    <property type="evidence" value="ECO:0007669"/>
    <property type="project" value="InterPro"/>
</dbReference>
<organism evidence="9 10">
    <name type="scientific">Dinoponera quadriceps</name>
    <name type="common">South American ant</name>
    <dbReference type="NCBI Taxonomy" id="609295"/>
    <lineage>
        <taxon>Eukaryota</taxon>
        <taxon>Metazoa</taxon>
        <taxon>Ecdysozoa</taxon>
        <taxon>Arthropoda</taxon>
        <taxon>Hexapoda</taxon>
        <taxon>Insecta</taxon>
        <taxon>Pterygota</taxon>
        <taxon>Neoptera</taxon>
        <taxon>Endopterygota</taxon>
        <taxon>Hymenoptera</taxon>
        <taxon>Apocrita</taxon>
        <taxon>Aculeata</taxon>
        <taxon>Formicoidea</taxon>
        <taxon>Formicidae</taxon>
        <taxon>Ponerinae</taxon>
        <taxon>Ponerini</taxon>
        <taxon>Dinoponera</taxon>
    </lineage>
</organism>
<dbReference type="InterPro" id="IPR004937">
    <property type="entry name" value="Urea_transporter"/>
</dbReference>
<dbReference type="Proteomes" id="UP000515204">
    <property type="component" value="Unplaced"/>
</dbReference>
<evidence type="ECO:0000256" key="4">
    <source>
        <dbReference type="ARBA" id="ARBA00022692"/>
    </source>
</evidence>
<evidence type="ECO:0000256" key="6">
    <source>
        <dbReference type="ARBA" id="ARBA00023136"/>
    </source>
</evidence>
<evidence type="ECO:0000313" key="9">
    <source>
        <dbReference type="Proteomes" id="UP000515204"/>
    </source>
</evidence>
<keyword evidence="3" id="KW-1003">Cell membrane</keyword>
<keyword evidence="5 8" id="KW-1133">Transmembrane helix</keyword>
<evidence type="ECO:0000256" key="2">
    <source>
        <dbReference type="ARBA" id="ARBA00005914"/>
    </source>
</evidence>
<dbReference type="PANTHER" id="PTHR10464">
    <property type="entry name" value="UREA TRANSPORTER"/>
    <property type="match status" value="1"/>
</dbReference>
<sequence length="241" mass="26171">MSELHSIPPTSDFAKHLILVVFSTHNATSETTTMLTTTTMVDDAGFYVQNTSNVDWEMVEFIYVTSIVTSPSQVFAIDNTMFGSVVYLALVLFSPTTAAFSFLGALVGCLAGLELGVEYGEIYNGSWGYNSLLTGAALGGNLLVLNGQTTVATVVAIVYTVLVQYCVQSVFTKMDLPILTLPFAIVVSLFLKLRSNKNNATFPQPVSVSCPEKQHHDYLESRSAHVQAVDIPGEADFEFQN</sequence>
<dbReference type="GO" id="GO:0005886">
    <property type="term" value="C:plasma membrane"/>
    <property type="evidence" value="ECO:0007669"/>
    <property type="project" value="UniProtKB-SubCell"/>
</dbReference>
<proteinExistence type="inferred from homology"/>
<comment type="catalytic activity">
    <reaction evidence="7">
        <text>urea(in) = urea(out)</text>
        <dbReference type="Rhea" id="RHEA:32799"/>
        <dbReference type="ChEBI" id="CHEBI:16199"/>
    </reaction>
</comment>
<dbReference type="GeneID" id="106741549"/>